<keyword evidence="3" id="KW-0418">Kinase</keyword>
<gene>
    <name evidence="3" type="ORF">ACFQZS_08685</name>
</gene>
<reference evidence="4" key="1">
    <citation type="journal article" date="2019" name="Int. J. Syst. Evol. Microbiol.">
        <title>The Global Catalogue of Microorganisms (GCM) 10K type strain sequencing project: providing services to taxonomists for standard genome sequencing and annotation.</title>
        <authorList>
            <consortium name="The Broad Institute Genomics Platform"/>
            <consortium name="The Broad Institute Genome Sequencing Center for Infectious Disease"/>
            <person name="Wu L."/>
            <person name="Ma J."/>
        </authorList>
    </citation>
    <scope>NUCLEOTIDE SEQUENCE [LARGE SCALE GENOMIC DNA]</scope>
    <source>
        <strain evidence="4">CCUG 63418</strain>
    </source>
</reference>
<dbReference type="EMBL" id="JBHTHU010000005">
    <property type="protein sequence ID" value="MFD0750213.1"/>
    <property type="molecule type" value="Genomic_DNA"/>
</dbReference>
<keyword evidence="1" id="KW-0472">Membrane</keyword>
<dbReference type="PANTHER" id="PTHR34220:SF7">
    <property type="entry name" value="SENSOR HISTIDINE KINASE YPDA"/>
    <property type="match status" value="1"/>
</dbReference>
<dbReference type="InterPro" id="IPR010559">
    <property type="entry name" value="Sig_transdc_His_kin_internal"/>
</dbReference>
<feature type="transmembrane region" description="Helical" evidence="1">
    <location>
        <begin position="66"/>
        <end position="84"/>
    </location>
</feature>
<dbReference type="RefSeq" id="WP_377099276.1">
    <property type="nucleotide sequence ID" value="NZ_JBHTHU010000005.1"/>
</dbReference>
<sequence>MKTKALSFIKDWLLHFAALIFLFNFFDTIDFISKRARWGDFLRDDDGTPDTVSDRIIRHTFHNPEIFEMMAFTLLVDLLYRFVFKKYRWPVFIIVSAICCCLVLGAHALFTHRELTGILQLLGVLMGYVVGYALLREFFHHKLYALDVRLGKSENELNVLKQQLDPHFLFNTLNYLYGTALREKAESTAKGIEVMSGMMRYSVEGMQQTFVPLADEVNFIEQYLYLQRVRLPERTSNGIRVTVAIPDKACIIAPMLLIPFIENAFKHGISNDSSVDINIDIRSTGNVLTMKINNSIHSENLVKGTNSGLSITKRRLELLYPYKHQLEIKAGMDRYDVLLVLTLQPLNK</sequence>
<keyword evidence="3" id="KW-0808">Transferase</keyword>
<evidence type="ECO:0000313" key="3">
    <source>
        <dbReference type="EMBL" id="MFD0750213.1"/>
    </source>
</evidence>
<dbReference type="InterPro" id="IPR050640">
    <property type="entry name" value="Bact_2-comp_sensor_kinase"/>
</dbReference>
<dbReference type="EC" id="2.7.13.3" evidence="3"/>
<keyword evidence="1" id="KW-1133">Transmembrane helix</keyword>
<feature type="transmembrane region" description="Helical" evidence="1">
    <location>
        <begin position="116"/>
        <end position="135"/>
    </location>
</feature>
<evidence type="ECO:0000256" key="1">
    <source>
        <dbReference type="SAM" id="Phobius"/>
    </source>
</evidence>
<proteinExistence type="predicted"/>
<keyword evidence="4" id="KW-1185">Reference proteome</keyword>
<feature type="transmembrane region" description="Helical" evidence="1">
    <location>
        <begin position="91"/>
        <end position="110"/>
    </location>
</feature>
<evidence type="ECO:0000313" key="4">
    <source>
        <dbReference type="Proteomes" id="UP001596958"/>
    </source>
</evidence>
<accession>A0ABW2YY98</accession>
<dbReference type="PANTHER" id="PTHR34220">
    <property type="entry name" value="SENSOR HISTIDINE KINASE YPDA"/>
    <property type="match status" value="1"/>
</dbReference>
<name>A0ABW2YY98_9SPHI</name>
<comment type="caution">
    <text evidence="3">The sequence shown here is derived from an EMBL/GenBank/DDBJ whole genome shotgun (WGS) entry which is preliminary data.</text>
</comment>
<dbReference type="Gene3D" id="3.30.565.10">
    <property type="entry name" value="Histidine kinase-like ATPase, C-terminal domain"/>
    <property type="match status" value="1"/>
</dbReference>
<protein>
    <submittedName>
        <fullName evidence="3">Sensor histidine kinase</fullName>
        <ecNumber evidence="3">2.7.13.3</ecNumber>
    </submittedName>
</protein>
<dbReference type="Pfam" id="PF06580">
    <property type="entry name" value="His_kinase"/>
    <property type="match status" value="1"/>
</dbReference>
<dbReference type="GO" id="GO:0004673">
    <property type="term" value="F:protein histidine kinase activity"/>
    <property type="evidence" value="ECO:0007669"/>
    <property type="project" value="UniProtKB-EC"/>
</dbReference>
<feature type="transmembrane region" description="Helical" evidence="1">
    <location>
        <begin position="12"/>
        <end position="32"/>
    </location>
</feature>
<evidence type="ECO:0000259" key="2">
    <source>
        <dbReference type="Pfam" id="PF06580"/>
    </source>
</evidence>
<organism evidence="3 4">
    <name type="scientific">Mucilaginibacter calamicampi</name>
    <dbReference type="NCBI Taxonomy" id="1302352"/>
    <lineage>
        <taxon>Bacteria</taxon>
        <taxon>Pseudomonadati</taxon>
        <taxon>Bacteroidota</taxon>
        <taxon>Sphingobacteriia</taxon>
        <taxon>Sphingobacteriales</taxon>
        <taxon>Sphingobacteriaceae</taxon>
        <taxon>Mucilaginibacter</taxon>
    </lineage>
</organism>
<dbReference type="Proteomes" id="UP001596958">
    <property type="component" value="Unassembled WGS sequence"/>
</dbReference>
<dbReference type="InterPro" id="IPR036890">
    <property type="entry name" value="HATPase_C_sf"/>
</dbReference>
<feature type="domain" description="Signal transduction histidine kinase internal region" evidence="2">
    <location>
        <begin position="156"/>
        <end position="234"/>
    </location>
</feature>
<keyword evidence="1" id="KW-0812">Transmembrane</keyword>